<feature type="signal peptide" evidence="10">
    <location>
        <begin position="1"/>
        <end position="44"/>
    </location>
</feature>
<comment type="similarity">
    <text evidence="2">Belongs to the TonB family.</text>
</comment>
<dbReference type="NCBIfam" id="TIGR01352">
    <property type="entry name" value="tonB_Cterm"/>
    <property type="match status" value="1"/>
</dbReference>
<dbReference type="PANTHER" id="PTHR33446:SF14">
    <property type="entry name" value="PROTEIN TONB"/>
    <property type="match status" value="1"/>
</dbReference>
<keyword evidence="8" id="KW-1133">Transmembrane helix</keyword>
<name>A0A126Q5V9_ALTMA</name>
<evidence type="ECO:0000313" key="12">
    <source>
        <dbReference type="EMBL" id="AMJ99889.1"/>
    </source>
</evidence>
<feature type="chain" id="PRO_5007272690" evidence="10">
    <location>
        <begin position="45"/>
        <end position="392"/>
    </location>
</feature>
<feature type="domain" description="TonB C-terminal" evidence="11">
    <location>
        <begin position="71"/>
        <end position="168"/>
    </location>
</feature>
<proteinExistence type="inferred from homology"/>
<accession>A0A126Q5V9</accession>
<dbReference type="SUPFAM" id="SSF74653">
    <property type="entry name" value="TolA/TonB C-terminal domain"/>
    <property type="match status" value="1"/>
</dbReference>
<dbReference type="InterPro" id="IPR006260">
    <property type="entry name" value="TonB/TolA_C"/>
</dbReference>
<dbReference type="PANTHER" id="PTHR33446">
    <property type="entry name" value="PROTEIN TONB-RELATED"/>
    <property type="match status" value="1"/>
</dbReference>
<evidence type="ECO:0000256" key="10">
    <source>
        <dbReference type="SAM" id="SignalP"/>
    </source>
</evidence>
<keyword evidence="3" id="KW-0813">Transport</keyword>
<dbReference type="AlphaFoldDB" id="A0A126Q5V9"/>
<reference evidence="12 13" key="1">
    <citation type="submission" date="2015-12" db="EMBL/GenBank/DDBJ databases">
        <authorList>
            <person name="Shamseldin A."/>
            <person name="Moawad H."/>
            <person name="Abd El-Rahim W.M."/>
            <person name="Sadowsky M.J."/>
        </authorList>
    </citation>
    <scope>NUCLEOTIDE SEQUENCE [LARGE SCALE GENOMIC DNA]</scope>
    <source>
        <strain evidence="12 13">D7</strain>
    </source>
</reference>
<keyword evidence="9" id="KW-0472">Membrane</keyword>
<evidence type="ECO:0000256" key="2">
    <source>
        <dbReference type="ARBA" id="ARBA00006555"/>
    </source>
</evidence>
<dbReference type="EMBL" id="CP014323">
    <property type="protein sequence ID" value="AMJ99889.1"/>
    <property type="molecule type" value="Genomic_DNA"/>
</dbReference>
<dbReference type="Proteomes" id="UP000063991">
    <property type="component" value="Chromosome"/>
</dbReference>
<comment type="subcellular location">
    <subcellularLocation>
        <location evidence="1">Cell inner membrane</location>
        <topology evidence="1">Single-pass membrane protein</topology>
        <orientation evidence="1">Periplasmic side</orientation>
    </subcellularLocation>
</comment>
<dbReference type="GO" id="GO:0005886">
    <property type="term" value="C:plasma membrane"/>
    <property type="evidence" value="ECO:0007669"/>
    <property type="project" value="UniProtKB-SubCell"/>
</dbReference>
<evidence type="ECO:0000256" key="7">
    <source>
        <dbReference type="ARBA" id="ARBA00022927"/>
    </source>
</evidence>
<sequence>MKKTQWNKADIVSNVFQPTRLPLSKLAFVFATLCASVISGNALAQELSIPCDEVEKKALEEAKENEVTRITAFQPAMPIERANPRYPAQAARKGQEGWVRMSYVVDKEGRVKDPVVDDFFGNSAFKKSALSAVKKWKFEPAVKDGEPTQQCHQSVQMDFVLGGRTGASRKFVGAYKDADALFQAGDIDAAEAALSELKDWDTLNRYENTWLLNLDSQIANKLGDVEREAQSIGRILSSNGSKRDKNMVFDENYVAYSLQRKIILDSQRGLFAEALSSFSKLKEMDDQQTRIEEITPIIEQIETAIASNQNLEVPVTIGENGNWFHTLVRSQFAFNDINGDLDTVEVRCESHREKFTVAEGHVWKIPESWGQCRVLVKGDDATRFNLIEVAQS</sequence>
<dbReference type="InterPro" id="IPR051045">
    <property type="entry name" value="TonB-dependent_transducer"/>
</dbReference>
<dbReference type="GO" id="GO:0015031">
    <property type="term" value="P:protein transport"/>
    <property type="evidence" value="ECO:0007669"/>
    <property type="project" value="UniProtKB-KW"/>
</dbReference>
<dbReference type="InterPro" id="IPR037682">
    <property type="entry name" value="TonB_C"/>
</dbReference>
<dbReference type="GO" id="GO:0055085">
    <property type="term" value="P:transmembrane transport"/>
    <property type="evidence" value="ECO:0007669"/>
    <property type="project" value="InterPro"/>
</dbReference>
<dbReference type="Gene3D" id="3.30.1150.10">
    <property type="match status" value="1"/>
</dbReference>
<keyword evidence="10" id="KW-0732">Signal</keyword>
<evidence type="ECO:0000256" key="3">
    <source>
        <dbReference type="ARBA" id="ARBA00022448"/>
    </source>
</evidence>
<evidence type="ECO:0000259" key="11">
    <source>
        <dbReference type="PROSITE" id="PS52015"/>
    </source>
</evidence>
<dbReference type="OrthoDB" id="5956919at2"/>
<evidence type="ECO:0000256" key="8">
    <source>
        <dbReference type="ARBA" id="ARBA00022989"/>
    </source>
</evidence>
<evidence type="ECO:0000256" key="6">
    <source>
        <dbReference type="ARBA" id="ARBA00022692"/>
    </source>
</evidence>
<dbReference type="PROSITE" id="PS52015">
    <property type="entry name" value="TONB_CTD"/>
    <property type="match status" value="1"/>
</dbReference>
<protein>
    <submittedName>
        <fullName evidence="12">Energy transducer TonB</fullName>
    </submittedName>
</protein>
<keyword evidence="6" id="KW-0812">Transmembrane</keyword>
<keyword evidence="5" id="KW-0997">Cell inner membrane</keyword>
<evidence type="ECO:0000256" key="1">
    <source>
        <dbReference type="ARBA" id="ARBA00004383"/>
    </source>
</evidence>
<dbReference type="RefSeq" id="WP_061096026.1">
    <property type="nucleotide sequence ID" value="NZ_CP014323.1"/>
</dbReference>
<evidence type="ECO:0000313" key="13">
    <source>
        <dbReference type="Proteomes" id="UP000063991"/>
    </source>
</evidence>
<evidence type="ECO:0000256" key="5">
    <source>
        <dbReference type="ARBA" id="ARBA00022519"/>
    </source>
</evidence>
<organism evidence="12 13">
    <name type="scientific">Alteromonas macleodii</name>
    <name type="common">Pseudoalteromonas macleodii</name>
    <dbReference type="NCBI Taxonomy" id="28108"/>
    <lineage>
        <taxon>Bacteria</taxon>
        <taxon>Pseudomonadati</taxon>
        <taxon>Pseudomonadota</taxon>
        <taxon>Gammaproteobacteria</taxon>
        <taxon>Alteromonadales</taxon>
        <taxon>Alteromonadaceae</taxon>
        <taxon>Alteromonas/Salinimonas group</taxon>
        <taxon>Alteromonas</taxon>
    </lineage>
</organism>
<keyword evidence="4" id="KW-1003">Cell membrane</keyword>
<dbReference type="Pfam" id="PF03544">
    <property type="entry name" value="TonB_C"/>
    <property type="match status" value="1"/>
</dbReference>
<keyword evidence="7" id="KW-0653">Protein transport</keyword>
<evidence type="ECO:0000256" key="9">
    <source>
        <dbReference type="ARBA" id="ARBA00023136"/>
    </source>
</evidence>
<evidence type="ECO:0000256" key="4">
    <source>
        <dbReference type="ARBA" id="ARBA00022475"/>
    </source>
</evidence>
<gene>
    <name evidence="12" type="ORF">AVL55_18040</name>
</gene>